<dbReference type="Pfam" id="PF00483">
    <property type="entry name" value="NTP_transferase"/>
    <property type="match status" value="1"/>
</dbReference>
<evidence type="ECO:0000256" key="1">
    <source>
        <dbReference type="SAM" id="MobiDB-lite"/>
    </source>
</evidence>
<feature type="region of interest" description="Disordered" evidence="1">
    <location>
        <begin position="224"/>
        <end position="245"/>
    </location>
</feature>
<evidence type="ECO:0000313" key="3">
    <source>
        <dbReference type="EMBL" id="NYZ24637.1"/>
    </source>
</evidence>
<dbReference type="GO" id="GO:0016740">
    <property type="term" value="F:transferase activity"/>
    <property type="evidence" value="ECO:0007669"/>
    <property type="project" value="UniProtKB-KW"/>
</dbReference>
<dbReference type="RefSeq" id="WP_180286415.1">
    <property type="nucleotide sequence ID" value="NZ_JABFDB010000042.1"/>
</dbReference>
<dbReference type="InterPro" id="IPR050486">
    <property type="entry name" value="Mannose-1P_guanyltransferase"/>
</dbReference>
<gene>
    <name evidence="3" type="ORF">HND93_33455</name>
</gene>
<protein>
    <submittedName>
        <fullName evidence="3">NTP transferase domain-containing protein</fullName>
    </submittedName>
</protein>
<reference evidence="3 4" key="1">
    <citation type="submission" date="2020-05" db="EMBL/GenBank/DDBJ databases">
        <title>Azospirillum oleiclasticum sp. nov, a nitrogen-fixing and heavy crude oil-emulsifying bacterium isolated from the crude oil of Yumen Oilfield.</title>
        <authorList>
            <person name="Wu D."/>
            <person name="Cai M."/>
            <person name="Zhang X."/>
        </authorList>
    </citation>
    <scope>NUCLEOTIDE SEQUENCE [LARGE SCALE GENOMIC DNA]</scope>
    <source>
        <strain evidence="3 4">ROY-1-1-2</strain>
    </source>
</reference>
<evidence type="ECO:0000259" key="2">
    <source>
        <dbReference type="Pfam" id="PF00483"/>
    </source>
</evidence>
<dbReference type="InterPro" id="IPR029044">
    <property type="entry name" value="Nucleotide-diphossugar_trans"/>
</dbReference>
<comment type="caution">
    <text evidence="3">The sequence shown here is derived from an EMBL/GenBank/DDBJ whole genome shotgun (WGS) entry which is preliminary data.</text>
</comment>
<dbReference type="EMBL" id="JABFDB010000042">
    <property type="protein sequence ID" value="NYZ24637.1"/>
    <property type="molecule type" value="Genomic_DNA"/>
</dbReference>
<dbReference type="Proteomes" id="UP000584642">
    <property type="component" value="Unassembled WGS sequence"/>
</dbReference>
<sequence>MRPEEALQGIDVVVLAGELGSRLRGVPGDTPKVLAPVAGRAFLGHLLDHFAGFGARRVVLCLGHRADRVTAWLAQGGARRGLEVTCSVEPRPLGTAGALRFVRGELGSDPVLVANGETFLDADLRAFVASHRLSGAQASVLCAEVPDTGRYGRVEIGPDGRIRRFDGRRPGHGVVGAGIYLFSAAFLDRLAASDAASLERDVLEAAAPGALHAHVSRARLLDIGAPEDHAGDHAGDRDDDDRGGP</sequence>
<keyword evidence="4" id="KW-1185">Reference proteome</keyword>
<evidence type="ECO:0000313" key="4">
    <source>
        <dbReference type="Proteomes" id="UP000584642"/>
    </source>
</evidence>
<dbReference type="Gene3D" id="3.90.550.10">
    <property type="entry name" value="Spore Coat Polysaccharide Biosynthesis Protein SpsA, Chain A"/>
    <property type="match status" value="1"/>
</dbReference>
<proteinExistence type="predicted"/>
<name>A0ABX2TMH0_9PROT</name>
<feature type="domain" description="Nucleotidyl transferase" evidence="2">
    <location>
        <begin position="13"/>
        <end position="201"/>
    </location>
</feature>
<dbReference type="PANTHER" id="PTHR22572">
    <property type="entry name" value="SUGAR-1-PHOSPHATE GUANYL TRANSFERASE"/>
    <property type="match status" value="1"/>
</dbReference>
<keyword evidence="3" id="KW-0808">Transferase</keyword>
<feature type="compositionally biased region" description="Basic and acidic residues" evidence="1">
    <location>
        <begin position="226"/>
        <end position="245"/>
    </location>
</feature>
<organism evidence="3 4">
    <name type="scientific">Azospirillum oleiclasticum</name>
    <dbReference type="NCBI Taxonomy" id="2735135"/>
    <lineage>
        <taxon>Bacteria</taxon>
        <taxon>Pseudomonadati</taxon>
        <taxon>Pseudomonadota</taxon>
        <taxon>Alphaproteobacteria</taxon>
        <taxon>Rhodospirillales</taxon>
        <taxon>Azospirillaceae</taxon>
        <taxon>Azospirillum</taxon>
    </lineage>
</organism>
<accession>A0ABX2TMH0</accession>
<dbReference type="SUPFAM" id="SSF53448">
    <property type="entry name" value="Nucleotide-diphospho-sugar transferases"/>
    <property type="match status" value="1"/>
</dbReference>
<dbReference type="InterPro" id="IPR005835">
    <property type="entry name" value="NTP_transferase_dom"/>
</dbReference>